<evidence type="ECO:0000259" key="1">
    <source>
        <dbReference type="Pfam" id="PF01175"/>
    </source>
</evidence>
<name>A0A158R5C0_9BILA</name>
<organism evidence="3 4">
    <name type="scientific">Syphacia muris</name>
    <dbReference type="NCBI Taxonomy" id="451379"/>
    <lineage>
        <taxon>Eukaryota</taxon>
        <taxon>Metazoa</taxon>
        <taxon>Ecdysozoa</taxon>
        <taxon>Nematoda</taxon>
        <taxon>Chromadorea</taxon>
        <taxon>Rhabditida</taxon>
        <taxon>Spirurina</taxon>
        <taxon>Oxyuridomorpha</taxon>
        <taxon>Oxyuroidea</taxon>
        <taxon>Oxyuridae</taxon>
        <taxon>Syphacia</taxon>
    </lineage>
</organism>
<evidence type="ECO:0000313" key="3">
    <source>
        <dbReference type="Proteomes" id="UP000046393"/>
    </source>
</evidence>
<keyword evidence="3" id="KW-1185">Reference proteome</keyword>
<dbReference type="GO" id="GO:0016153">
    <property type="term" value="F:urocanate hydratase activity"/>
    <property type="evidence" value="ECO:0007669"/>
    <property type="project" value="InterPro"/>
</dbReference>
<dbReference type="Gene3D" id="3.40.1770.10">
    <property type="entry name" value="Urocanase superfamily"/>
    <property type="match status" value="1"/>
</dbReference>
<dbReference type="InterPro" id="IPR036190">
    <property type="entry name" value="Urocanase_sf"/>
</dbReference>
<dbReference type="Pfam" id="PF01175">
    <property type="entry name" value="Urocanase"/>
    <property type="match status" value="1"/>
</dbReference>
<protein>
    <submittedName>
        <fullName evidence="4">HET domain-containing protein</fullName>
    </submittedName>
</protein>
<dbReference type="Pfam" id="PF17392">
    <property type="entry name" value="Urocanase_C"/>
    <property type="match status" value="1"/>
</dbReference>
<dbReference type="InterPro" id="IPR035085">
    <property type="entry name" value="Urocanase_Rossmann-like"/>
</dbReference>
<sequence length="414" mass="46442">MDLKQLTSGLIFDPLPEFPFEQRASSSCALIDTFQLAVANILRYVPQKHYKSLAKEFMTELLTYGHIYAVPLKDVPGKLTALLVLISCSFVTAFQMIPNYSTKQLYGKYFITLINAGRKYLGVNDLSGKVFVPSGLGGMSGAQAKAARICGCIGVIAEVRYLIMWLDVYSDNLDEIIQLINQYRQSKESLSIGYLENIVELWERLADEETDSVDDKSFKYPSYMQDIMGDIFSMGFGPFCWICTSGDANDLKITDNLACEAIDMVAEKSVPSSVCEQYRDNQRWICEADKHQLVVGSQARILYSDQAGRIAISLKFNEAVRCGKLKSGVVINRDHYDVSGTNSPFRETSNIVEGSAYWLSKPEMLSWDVSNGVARRSWSGNRKAQETIKNFMDDDPELLVTLPNQIDISELDIL</sequence>
<dbReference type="Proteomes" id="UP000046393">
    <property type="component" value="Unplaced"/>
</dbReference>
<evidence type="ECO:0000313" key="4">
    <source>
        <dbReference type="WBParaSite" id="SMUV_0000625601-mRNA-1"/>
    </source>
</evidence>
<dbReference type="PANTHER" id="PTHR12216:SF3">
    <property type="entry name" value="UROCANATE HYDRATASE"/>
    <property type="match status" value="1"/>
</dbReference>
<dbReference type="AlphaFoldDB" id="A0A158R5C0"/>
<feature type="domain" description="Urocanase Rossmann-like" evidence="1">
    <location>
        <begin position="110"/>
        <end position="210"/>
    </location>
</feature>
<dbReference type="InterPro" id="IPR038364">
    <property type="entry name" value="Urocanase_central_sf"/>
</dbReference>
<dbReference type="InterPro" id="IPR023637">
    <property type="entry name" value="Urocanase-like"/>
</dbReference>
<dbReference type="GO" id="GO:0006548">
    <property type="term" value="P:L-histidine catabolic process"/>
    <property type="evidence" value="ECO:0007669"/>
    <property type="project" value="TreeGrafter"/>
</dbReference>
<dbReference type="PROSITE" id="PS01233">
    <property type="entry name" value="UROCANASE"/>
    <property type="match status" value="1"/>
</dbReference>
<dbReference type="STRING" id="451379.A0A158R5C0"/>
<dbReference type="WBParaSite" id="SMUV_0000625601-mRNA-1">
    <property type="protein sequence ID" value="SMUV_0000625601-mRNA-1"/>
    <property type="gene ID" value="SMUV_0000625601"/>
</dbReference>
<reference evidence="4" key="1">
    <citation type="submission" date="2016-04" db="UniProtKB">
        <authorList>
            <consortium name="WormBaseParasite"/>
        </authorList>
    </citation>
    <scope>IDENTIFICATION</scope>
</reference>
<dbReference type="Gene3D" id="3.40.50.10730">
    <property type="entry name" value="Urocanase like domains"/>
    <property type="match status" value="1"/>
</dbReference>
<dbReference type="SUPFAM" id="SSF111326">
    <property type="entry name" value="Urocanase"/>
    <property type="match status" value="1"/>
</dbReference>
<evidence type="ECO:0000259" key="2">
    <source>
        <dbReference type="Pfam" id="PF17392"/>
    </source>
</evidence>
<feature type="domain" description="Urocanase C-terminal" evidence="2">
    <location>
        <begin position="230"/>
        <end position="357"/>
    </location>
</feature>
<dbReference type="InterPro" id="IPR035401">
    <property type="entry name" value="Urocanase_C"/>
</dbReference>
<proteinExistence type="predicted"/>
<dbReference type="PANTHER" id="PTHR12216">
    <property type="entry name" value="UROCANATE HYDRATASE"/>
    <property type="match status" value="1"/>
</dbReference>
<dbReference type="InterPro" id="IPR023636">
    <property type="entry name" value="Urocanase_CS"/>
</dbReference>
<accession>A0A158R5C0</accession>